<dbReference type="PANTHER" id="PTHR43081:SF19">
    <property type="entry name" value="PH-SENSITIVE ADENYLATE CYCLASE RV1264"/>
    <property type="match status" value="1"/>
</dbReference>
<dbReference type="AlphaFoldDB" id="A0A2G1QJS8"/>
<dbReference type="PROSITE" id="PS50125">
    <property type="entry name" value="GUANYLATE_CYCLASE_2"/>
    <property type="match status" value="1"/>
</dbReference>
<gene>
    <name evidence="2" type="ORF">CSC94_18065</name>
</gene>
<dbReference type="GO" id="GO:0035556">
    <property type="term" value="P:intracellular signal transduction"/>
    <property type="evidence" value="ECO:0007669"/>
    <property type="project" value="InterPro"/>
</dbReference>
<protein>
    <submittedName>
        <fullName evidence="2">Adenylate/guanylate cyclase domain-containing protein</fullName>
    </submittedName>
</protein>
<dbReference type="Pfam" id="PF00211">
    <property type="entry name" value="Guanylate_cyc"/>
    <property type="match status" value="1"/>
</dbReference>
<dbReference type="SUPFAM" id="SSF55073">
    <property type="entry name" value="Nucleotide cyclase"/>
    <property type="match status" value="1"/>
</dbReference>
<dbReference type="InterPro" id="IPR029787">
    <property type="entry name" value="Nucleotide_cyclase"/>
</dbReference>
<dbReference type="EMBL" id="PDVP01000013">
    <property type="protein sequence ID" value="PHP65752.1"/>
    <property type="molecule type" value="Genomic_DNA"/>
</dbReference>
<dbReference type="SMART" id="SM00044">
    <property type="entry name" value="CYCc"/>
    <property type="match status" value="1"/>
</dbReference>
<dbReference type="GO" id="GO:0004016">
    <property type="term" value="F:adenylate cyclase activity"/>
    <property type="evidence" value="ECO:0007669"/>
    <property type="project" value="UniProtKB-ARBA"/>
</dbReference>
<evidence type="ECO:0000313" key="2">
    <source>
        <dbReference type="EMBL" id="PHP65752.1"/>
    </source>
</evidence>
<feature type="domain" description="Guanylate cyclase" evidence="1">
    <location>
        <begin position="12"/>
        <end position="126"/>
    </location>
</feature>
<dbReference type="Gene3D" id="3.40.50.10070">
    <property type="entry name" value="TolB, N-terminal domain"/>
    <property type="match status" value="1"/>
</dbReference>
<dbReference type="PANTHER" id="PTHR43081">
    <property type="entry name" value="ADENYLATE CYCLASE, TERMINAL-DIFFERENTIATION SPECIFIC-RELATED"/>
    <property type="match status" value="1"/>
</dbReference>
<dbReference type="Gene3D" id="1.25.40.10">
    <property type="entry name" value="Tetratricopeptide repeat domain"/>
    <property type="match status" value="1"/>
</dbReference>
<name>A0A2G1QJS8_9HYPH</name>
<evidence type="ECO:0000313" key="3">
    <source>
        <dbReference type="Proteomes" id="UP000221168"/>
    </source>
</evidence>
<dbReference type="InterPro" id="IPR011990">
    <property type="entry name" value="TPR-like_helical_dom_sf"/>
</dbReference>
<sequence length="584" mass="65097">MGDRQYTRQMATILSIDAVGYSRMMSEDDEAALEAFSERAGIISSVCERHGGRMFGMAGDSLMAEFGNPVDAVRAAVEFQQALESLNAGVPDNRRMAFRVGINTGDVIVDGDLLFGHDVNIAARLQERAVANGIVISQTTFMQVRGKTAYEMAALGSQRLKNIREPVQAFSVGRHTGEKAAAGMPDPAAPAPRAEGPPAVTVLPFQNVSGDADIDYLGDALAEDLILGLSNMRWLPVISHASSSQFHEDDVSHHDAARSLGARYVVFGKLARHADVLRLTVVLEDIETRRVLLSRRFDRPVSLVRELQDAAGMELVTILSDELDRAEQRRTFQLPWEDLETWQLVARGRFHMARRTSADTKLAQDYFLRAHEREPASSNVLSELAWWHFWQGFVSMNEEHFRQVIDLSQKALFMDSQDARPHAYLGATDIMLRRPGQARTHLATATRINPSFAFAASCYGSSLSLLGDHRAGLEWLHKADRLSPFDLYQFHNQGEMASASFALGDFAEAVEQARRSLSLSPAYWYARMLLTGALARLGRKDDAREQRAILLDRYPDFNSARIEWIPFVDRSVNRAMVEAWESAA</sequence>
<accession>A0A2G1QJS8</accession>
<organism evidence="2 3">
    <name type="scientific">Zhengella mangrovi</name>
    <dbReference type="NCBI Taxonomy" id="1982044"/>
    <lineage>
        <taxon>Bacteria</taxon>
        <taxon>Pseudomonadati</taxon>
        <taxon>Pseudomonadota</taxon>
        <taxon>Alphaproteobacteria</taxon>
        <taxon>Hyphomicrobiales</taxon>
        <taxon>Notoacmeibacteraceae</taxon>
        <taxon>Zhengella</taxon>
    </lineage>
</organism>
<reference evidence="2 3" key="1">
    <citation type="submission" date="2017-10" db="EMBL/GenBank/DDBJ databases">
        <title>Sedimentibacterium mangrovi gen. nov., sp. nov., a novel member of family Phyllobacteriacea isolated from mangrove sediment.</title>
        <authorList>
            <person name="Liao H."/>
            <person name="Tian Y."/>
        </authorList>
    </citation>
    <scope>NUCLEOTIDE SEQUENCE [LARGE SCALE GENOMIC DNA]</scope>
    <source>
        <strain evidence="2 3">X9-2-2</strain>
    </source>
</reference>
<dbReference type="OrthoDB" id="9807521at2"/>
<dbReference type="InterPro" id="IPR001054">
    <property type="entry name" value="A/G_cyclase"/>
</dbReference>
<dbReference type="InterPro" id="IPR050697">
    <property type="entry name" value="Adenylyl/Guanylyl_Cyclase_3/4"/>
</dbReference>
<dbReference type="SUPFAM" id="SSF48452">
    <property type="entry name" value="TPR-like"/>
    <property type="match status" value="1"/>
</dbReference>
<evidence type="ECO:0000259" key="1">
    <source>
        <dbReference type="PROSITE" id="PS50125"/>
    </source>
</evidence>
<dbReference type="CDD" id="cd07302">
    <property type="entry name" value="CHD"/>
    <property type="match status" value="1"/>
</dbReference>
<dbReference type="Proteomes" id="UP000221168">
    <property type="component" value="Unassembled WGS sequence"/>
</dbReference>
<dbReference type="Gene3D" id="3.30.70.1230">
    <property type="entry name" value="Nucleotide cyclase"/>
    <property type="match status" value="1"/>
</dbReference>
<keyword evidence="3" id="KW-1185">Reference proteome</keyword>
<dbReference type="RefSeq" id="WP_099307778.1">
    <property type="nucleotide sequence ID" value="NZ_PDVP01000013.1"/>
</dbReference>
<proteinExistence type="predicted"/>
<dbReference type="GO" id="GO:0006171">
    <property type="term" value="P:cAMP biosynthetic process"/>
    <property type="evidence" value="ECO:0007669"/>
    <property type="project" value="TreeGrafter"/>
</dbReference>
<comment type="caution">
    <text evidence="2">The sequence shown here is derived from an EMBL/GenBank/DDBJ whole genome shotgun (WGS) entry which is preliminary data.</text>
</comment>